<dbReference type="Proteomes" id="UP000182063">
    <property type="component" value="Chromosome"/>
</dbReference>
<organism evidence="6 7">
    <name type="scientific">Tardibacter chloracetimidivorans</name>
    <dbReference type="NCBI Taxonomy" id="1921510"/>
    <lineage>
        <taxon>Bacteria</taxon>
        <taxon>Pseudomonadati</taxon>
        <taxon>Pseudomonadota</taxon>
        <taxon>Alphaproteobacteria</taxon>
        <taxon>Sphingomonadales</taxon>
        <taxon>Sphingomonadaceae</taxon>
        <taxon>Tardibacter</taxon>
    </lineage>
</organism>
<feature type="transmembrane region" description="Helical" evidence="5">
    <location>
        <begin position="297"/>
        <end position="316"/>
    </location>
</feature>
<dbReference type="InterPro" id="IPR002797">
    <property type="entry name" value="Polysacc_synth"/>
</dbReference>
<feature type="transmembrane region" description="Helical" evidence="5">
    <location>
        <begin position="363"/>
        <end position="383"/>
    </location>
</feature>
<gene>
    <name evidence="6" type="ORF">BSL82_16185</name>
</gene>
<keyword evidence="7" id="KW-1185">Reference proteome</keyword>
<name>A0A1L3ZYC8_9SPHN</name>
<feature type="transmembrane region" description="Helical" evidence="5">
    <location>
        <begin position="257"/>
        <end position="276"/>
    </location>
</feature>
<feature type="transmembrane region" description="Helical" evidence="5">
    <location>
        <begin position="328"/>
        <end position="351"/>
    </location>
</feature>
<evidence type="ECO:0000256" key="4">
    <source>
        <dbReference type="ARBA" id="ARBA00023136"/>
    </source>
</evidence>
<feature type="transmembrane region" description="Helical" evidence="5">
    <location>
        <begin position="49"/>
        <end position="71"/>
    </location>
</feature>
<dbReference type="RefSeq" id="WP_072598296.1">
    <property type="nucleotide sequence ID" value="NZ_CP018221.1"/>
</dbReference>
<feature type="transmembrane region" description="Helical" evidence="5">
    <location>
        <begin position="150"/>
        <end position="170"/>
    </location>
</feature>
<evidence type="ECO:0000313" key="7">
    <source>
        <dbReference type="Proteomes" id="UP000182063"/>
    </source>
</evidence>
<dbReference type="OrthoDB" id="5240734at2"/>
<dbReference type="InterPro" id="IPR052556">
    <property type="entry name" value="PolySynth_Transporter"/>
</dbReference>
<evidence type="ECO:0000313" key="6">
    <source>
        <dbReference type="EMBL" id="API60638.1"/>
    </source>
</evidence>
<evidence type="ECO:0000256" key="1">
    <source>
        <dbReference type="ARBA" id="ARBA00004141"/>
    </source>
</evidence>
<feature type="transmembrane region" description="Helical" evidence="5">
    <location>
        <begin position="389"/>
        <end position="409"/>
    </location>
</feature>
<keyword evidence="4 5" id="KW-0472">Membrane</keyword>
<evidence type="ECO:0000256" key="5">
    <source>
        <dbReference type="SAM" id="Phobius"/>
    </source>
</evidence>
<protein>
    <submittedName>
        <fullName evidence="6">Uncharacterized protein</fullName>
    </submittedName>
</protein>
<dbReference type="STRING" id="1921510.BSL82_16185"/>
<feature type="transmembrane region" description="Helical" evidence="5">
    <location>
        <begin position="118"/>
        <end position="138"/>
    </location>
</feature>
<dbReference type="PANTHER" id="PTHR43424:SF1">
    <property type="entry name" value="LOCUS PUTATIVE PROTEIN 1-RELATED"/>
    <property type="match status" value="1"/>
</dbReference>
<feature type="transmembrane region" description="Helical" evidence="5">
    <location>
        <begin position="217"/>
        <end position="237"/>
    </location>
</feature>
<keyword evidence="2 5" id="KW-0812">Transmembrane</keyword>
<dbReference type="KEGG" id="sphj:BSL82_16185"/>
<dbReference type="EMBL" id="CP018221">
    <property type="protein sequence ID" value="API60638.1"/>
    <property type="molecule type" value="Genomic_DNA"/>
</dbReference>
<evidence type="ECO:0000256" key="3">
    <source>
        <dbReference type="ARBA" id="ARBA00022989"/>
    </source>
</evidence>
<dbReference type="GO" id="GO:0016020">
    <property type="term" value="C:membrane"/>
    <property type="evidence" value="ECO:0007669"/>
    <property type="project" value="UniProtKB-SubCell"/>
</dbReference>
<proteinExistence type="predicted"/>
<dbReference type="AlphaFoldDB" id="A0A1L3ZYC8"/>
<dbReference type="PANTHER" id="PTHR43424">
    <property type="entry name" value="LOCUS PUTATIVE PROTEIN 1-RELATED"/>
    <property type="match status" value="1"/>
</dbReference>
<dbReference type="CDD" id="cd13128">
    <property type="entry name" value="MATE_Wzx_like"/>
    <property type="match status" value="1"/>
</dbReference>
<accession>A0A1L3ZYC8</accession>
<evidence type="ECO:0000256" key="2">
    <source>
        <dbReference type="ARBA" id="ARBA00022692"/>
    </source>
</evidence>
<keyword evidence="3 5" id="KW-1133">Transmembrane helix</keyword>
<sequence length="444" mass="48228">MDANLKNRDQHSLAVNSAWLIGDKVVRLGLNLIITIWLARHFGPEGFGVWNFASAFVALFGVFAVLGMDGIIVRELVTDKVNAGRILGTALAMRLTAATIAAMAAVAAAFGIRGAFDLATLLVALNSLTLVFQGSQIIEYHFQAEMRARAAVIAANVAFLVTSILRLLLLAMGAPIAWFGLSLAVEAALAACLLAFAYRRDRMHAPWSISLPLARRLLGQSWPLLLSGFAVMTYMRIDQIMLATMLDDHAVGVFSAALRVAEVWYFIPMAITGAAFPRMLEKRTADPTTYQRYTQGLYDGMAWLGLAVAVLVSLSAQRLIPLLYGQEYAQSAVILSIQIWAGIAVAMSYVHGRWLLAEGLQKYGLYYTLAGAATNISLNFLFIPRYGAVGAAWATLATQIGILPIQLAFRRGRGNFFMMLNAVAAPARLLRAVINASTVRSQVR</sequence>
<feature type="transmembrane region" description="Helical" evidence="5">
    <location>
        <begin position="176"/>
        <end position="196"/>
    </location>
</feature>
<comment type="subcellular location">
    <subcellularLocation>
        <location evidence="1">Membrane</location>
        <topology evidence="1">Multi-pass membrane protein</topology>
    </subcellularLocation>
</comment>
<reference evidence="7" key="1">
    <citation type="submission" date="2016-11" db="EMBL/GenBank/DDBJ databases">
        <title>Complete Genome Sequence of alachlor-degrading Sphingomonas sp. strain JJ-A5.</title>
        <authorList>
            <person name="Lee H."/>
            <person name="Ka J.-O."/>
        </authorList>
    </citation>
    <scope>NUCLEOTIDE SEQUENCE [LARGE SCALE GENOMIC DNA]</scope>
    <source>
        <strain evidence="7">JJ-A5</strain>
    </source>
</reference>
<dbReference type="Pfam" id="PF01943">
    <property type="entry name" value="Polysacc_synt"/>
    <property type="match status" value="1"/>
</dbReference>
<feature type="transmembrane region" description="Helical" evidence="5">
    <location>
        <begin position="91"/>
        <end position="112"/>
    </location>
</feature>